<protein>
    <submittedName>
        <fullName evidence="2">Unannotated protein</fullName>
    </submittedName>
</protein>
<dbReference type="AlphaFoldDB" id="A0A6J7D836"/>
<keyword evidence="1" id="KW-0472">Membrane</keyword>
<feature type="transmembrane region" description="Helical" evidence="1">
    <location>
        <begin position="9"/>
        <end position="29"/>
    </location>
</feature>
<evidence type="ECO:0000256" key="1">
    <source>
        <dbReference type="SAM" id="Phobius"/>
    </source>
</evidence>
<gene>
    <name evidence="2" type="ORF">UFOPK3381_00490</name>
</gene>
<keyword evidence="1" id="KW-1133">Transmembrane helix</keyword>
<evidence type="ECO:0000313" key="2">
    <source>
        <dbReference type="EMBL" id="CAB4865318.1"/>
    </source>
</evidence>
<organism evidence="2">
    <name type="scientific">freshwater metagenome</name>
    <dbReference type="NCBI Taxonomy" id="449393"/>
    <lineage>
        <taxon>unclassified sequences</taxon>
        <taxon>metagenomes</taxon>
        <taxon>ecological metagenomes</taxon>
    </lineage>
</organism>
<dbReference type="PROSITE" id="PS51257">
    <property type="entry name" value="PROKAR_LIPOPROTEIN"/>
    <property type="match status" value="1"/>
</dbReference>
<dbReference type="EMBL" id="CAFBLN010000013">
    <property type="protein sequence ID" value="CAB4865318.1"/>
    <property type="molecule type" value="Genomic_DNA"/>
</dbReference>
<sequence>MGILSKKKYLVVAALWIAGCFPIFLIGLVQV</sequence>
<accession>A0A6J7D836</accession>
<name>A0A6J7D836_9ZZZZ</name>
<reference evidence="2" key="1">
    <citation type="submission" date="2020-05" db="EMBL/GenBank/DDBJ databases">
        <authorList>
            <person name="Chiriac C."/>
            <person name="Salcher M."/>
            <person name="Ghai R."/>
            <person name="Kavagutti S V."/>
        </authorList>
    </citation>
    <scope>NUCLEOTIDE SEQUENCE</scope>
</reference>
<keyword evidence="1" id="KW-0812">Transmembrane</keyword>
<proteinExistence type="predicted"/>